<dbReference type="PANTHER" id="PTHR32063">
    <property type="match status" value="1"/>
</dbReference>
<dbReference type="Gene3D" id="1.20.1640.10">
    <property type="entry name" value="Multidrug efflux transporter AcrB transmembrane domain"/>
    <property type="match status" value="2"/>
</dbReference>
<feature type="transmembrane region" description="Helical" evidence="9">
    <location>
        <begin position="472"/>
        <end position="499"/>
    </location>
</feature>
<dbReference type="InterPro" id="IPR000731">
    <property type="entry name" value="SSD"/>
</dbReference>
<evidence type="ECO:0000256" key="5">
    <source>
        <dbReference type="ARBA" id="ARBA00022519"/>
    </source>
</evidence>
<comment type="similarity">
    <text evidence="2 9">Belongs to the resistance-nodulation-cell division (RND) (TC 2.A.6) family.</text>
</comment>
<dbReference type="Gene3D" id="3.30.70.1430">
    <property type="entry name" value="Multidrug efflux transporter AcrB pore domain"/>
    <property type="match status" value="2"/>
</dbReference>
<feature type="transmembrane region" description="Helical" evidence="9">
    <location>
        <begin position="399"/>
        <end position="419"/>
    </location>
</feature>
<protein>
    <recommendedName>
        <fullName evidence="9">Efflux pump membrane transporter</fullName>
    </recommendedName>
</protein>
<evidence type="ECO:0000256" key="4">
    <source>
        <dbReference type="ARBA" id="ARBA00022475"/>
    </source>
</evidence>
<feature type="transmembrane region" description="Helical" evidence="9">
    <location>
        <begin position="905"/>
        <end position="927"/>
    </location>
</feature>
<proteinExistence type="inferred from homology"/>
<dbReference type="PROSITE" id="PS50156">
    <property type="entry name" value="SSD"/>
    <property type="match status" value="1"/>
</dbReference>
<feature type="transmembrane region" description="Helical" evidence="9">
    <location>
        <begin position="983"/>
        <end position="1002"/>
    </location>
</feature>
<dbReference type="SUPFAM" id="SSF82693">
    <property type="entry name" value="Multidrug efflux transporter AcrB pore domain, PN1, PN2, PC1 and PC2 subdomains"/>
    <property type="match status" value="4"/>
</dbReference>
<comment type="caution">
    <text evidence="12">The sequence shown here is derived from an EMBL/GenBank/DDBJ whole genome shotgun (WGS) entry which is preliminary data.</text>
</comment>
<evidence type="ECO:0000256" key="10">
    <source>
        <dbReference type="SAM" id="MobiDB-lite"/>
    </source>
</evidence>
<keyword evidence="5 9" id="KW-0997">Cell inner membrane</keyword>
<evidence type="ECO:0000256" key="1">
    <source>
        <dbReference type="ARBA" id="ARBA00004429"/>
    </source>
</evidence>
<organism evidence="12 13">
    <name type="scientific">Phenylobacterium koreense</name>
    <dbReference type="NCBI Taxonomy" id="266125"/>
    <lineage>
        <taxon>Bacteria</taxon>
        <taxon>Pseudomonadati</taxon>
        <taxon>Pseudomonadota</taxon>
        <taxon>Alphaproteobacteria</taxon>
        <taxon>Caulobacterales</taxon>
        <taxon>Caulobacteraceae</taxon>
        <taxon>Phenylobacterium</taxon>
    </lineage>
</organism>
<dbReference type="RefSeq" id="WP_331929735.1">
    <property type="nucleotide sequence ID" value="NZ_JBEPLU010000001.1"/>
</dbReference>
<dbReference type="PRINTS" id="PR00702">
    <property type="entry name" value="ACRIFLAVINRP"/>
</dbReference>
<evidence type="ECO:0000256" key="6">
    <source>
        <dbReference type="ARBA" id="ARBA00022692"/>
    </source>
</evidence>
<dbReference type="Pfam" id="PF00873">
    <property type="entry name" value="ACR_tran"/>
    <property type="match status" value="1"/>
</dbReference>
<dbReference type="InterPro" id="IPR004764">
    <property type="entry name" value="MdtF-like"/>
</dbReference>
<evidence type="ECO:0000259" key="11">
    <source>
        <dbReference type="PROSITE" id="PS50156"/>
    </source>
</evidence>
<dbReference type="Proteomes" id="UP001549110">
    <property type="component" value="Unassembled WGS sequence"/>
</dbReference>
<keyword evidence="6 9" id="KW-0812">Transmembrane</keyword>
<dbReference type="NCBIfam" id="TIGR00915">
    <property type="entry name" value="2A0602"/>
    <property type="match status" value="1"/>
</dbReference>
<feature type="transmembrane region" description="Helical" evidence="9">
    <location>
        <begin position="1014"/>
        <end position="1036"/>
    </location>
</feature>
<dbReference type="Gene3D" id="3.30.70.1320">
    <property type="entry name" value="Multidrug efflux transporter AcrB pore domain like"/>
    <property type="match status" value="1"/>
</dbReference>
<keyword evidence="4" id="KW-1003">Cell membrane</keyword>
<accession>A0ABV2EER6</accession>
<feature type="transmembrane region" description="Helical" evidence="9">
    <location>
        <begin position="12"/>
        <end position="32"/>
    </location>
</feature>
<dbReference type="InterPro" id="IPR027463">
    <property type="entry name" value="AcrB_DN_DC_subdom"/>
</dbReference>
<feature type="transmembrane region" description="Helical" evidence="9">
    <location>
        <begin position="347"/>
        <end position="365"/>
    </location>
</feature>
<comment type="subcellular location">
    <subcellularLocation>
        <location evidence="1 9">Cell inner membrane</location>
        <topology evidence="1 9">Multi-pass membrane protein</topology>
    </subcellularLocation>
</comment>
<dbReference type="SUPFAM" id="SSF82866">
    <property type="entry name" value="Multidrug efflux transporter AcrB transmembrane domain"/>
    <property type="match status" value="2"/>
</dbReference>
<keyword evidence="7 9" id="KW-1133">Transmembrane helix</keyword>
<reference evidence="12 13" key="1">
    <citation type="submission" date="2024-06" db="EMBL/GenBank/DDBJ databases">
        <title>Genomic Encyclopedia of Type Strains, Phase IV (KMG-IV): sequencing the most valuable type-strain genomes for metagenomic binning, comparative biology and taxonomic classification.</title>
        <authorList>
            <person name="Goeker M."/>
        </authorList>
    </citation>
    <scope>NUCLEOTIDE SEQUENCE [LARGE SCALE GENOMIC DNA]</scope>
    <source>
        <strain evidence="12 13">DSM 17809</strain>
    </source>
</reference>
<feature type="transmembrane region" description="Helical" evidence="9">
    <location>
        <begin position="542"/>
        <end position="562"/>
    </location>
</feature>
<feature type="transmembrane region" description="Helical" evidence="9">
    <location>
        <begin position="880"/>
        <end position="898"/>
    </location>
</feature>
<name>A0ABV2EER6_9CAUL</name>
<dbReference type="InterPro" id="IPR001036">
    <property type="entry name" value="Acrflvin-R"/>
</dbReference>
<keyword evidence="3 9" id="KW-0813">Transport</keyword>
<evidence type="ECO:0000256" key="8">
    <source>
        <dbReference type="ARBA" id="ARBA00023136"/>
    </source>
</evidence>
<dbReference type="Gene3D" id="3.30.70.1440">
    <property type="entry name" value="Multidrug efflux transporter AcrB pore domain"/>
    <property type="match status" value="1"/>
</dbReference>
<keyword evidence="13" id="KW-1185">Reference proteome</keyword>
<feature type="transmembrane region" description="Helical" evidence="9">
    <location>
        <begin position="933"/>
        <end position="954"/>
    </location>
</feature>
<feature type="region of interest" description="Disordered" evidence="10">
    <location>
        <begin position="1048"/>
        <end position="1073"/>
    </location>
</feature>
<sequence>MRFSHFFIDRPIFAGVIAVFISLIGAFALPLLPLSQYPDIAPPTIAVTATYPGASAETLAATVAAPIEQEINGVEGMLYMTSSSTADGMAQISVTFQPGTDLDAAQVLVQNRVALAEPRLPEQVRQVGVTVNKQLSGFLLLVALTSKDPNADLDYIGNYANSTLRDRLLRIKGVGGVQIFGGGFYSMRVWIDPGKAAARNLTADEVVDALRAQNIQAAGGALGQSPNNTGAAYQLPVQVEGRLSDPEEFANVVIRTDADGRITRVRDIGRVELGAQDYGMRGYFSGNRGIGLAIIQQPGANALETASEVLRTVEEMKPSMPQGVEYMIPYNPTEFVQASVDSVKSTLFEAVILVVIVIMIFLQTWRAAIIPILAIPVALVGTFAVQLALGYSLNSLSMFALVLAVGIVVDDAIVVVEAVERNIRNGLTPREAAYRTMDEVSGALIAIGLVLLAVFVPTAFMPGIPGMFFRQFAVTISAAAVISLIVSLTLSPALAAILLKPHVAHTPDHGPRWLFPLRWAGHKFNAGFDWLSDRYGKMTGRLVRATVIVLVIYGGLIAMTGWRITATPTGFIPQQDQGFLIGVVQLPPGSSLDRTDAVVKRASAIVQETPGVESVAAFAGLDGASFSAMSNGGVFFVKLDDWSVRGKEMSADAMAGQVMGRLAGIQEANIFFLAPPPVEGMGNAGGFKMMVQDRSGAGYHALEQAANGLVGAAAQTPQTTVGVFSQFNTGSPRVSAEVDRDKALLMGVQPSAIYSALGTYLGSTYVNDFNLLGRTFRVTAQAESDARDDPADIANIRVRSAAGGMVPLGSLATVKDETGPIRVVRYNLFPAAEVQGGAPPGVASGDALKQMEEHAAKVLPPGFSYEWTELAYQEKAAGNSGTLIFALAVVFVFLVLAAQYEAFTLPLAVILIVPMCILAAIVGVNLRGQDNNILTQIGLIVLVALAAKNAILIVEFAKQAEEDDGVDRFEAAVRAARTRLRPILMTSFAFILGVLPLAIATGPGAEMRQALGTAVFFGMIGVTIFGLIFTPVFYVICRQLAARLPKPKGKEKAYPTTGGGTPHHPLDYEGGAK</sequence>
<keyword evidence="8 9" id="KW-0472">Membrane</keyword>
<feature type="transmembrane region" description="Helical" evidence="9">
    <location>
        <begin position="440"/>
        <end position="460"/>
    </location>
</feature>
<gene>
    <name evidence="12" type="ORF">ABID41_000604</name>
</gene>
<feature type="transmembrane region" description="Helical" evidence="9">
    <location>
        <begin position="372"/>
        <end position="393"/>
    </location>
</feature>
<evidence type="ECO:0000256" key="7">
    <source>
        <dbReference type="ARBA" id="ARBA00022989"/>
    </source>
</evidence>
<feature type="compositionally biased region" description="Basic and acidic residues" evidence="10">
    <location>
        <begin position="1064"/>
        <end position="1073"/>
    </location>
</feature>
<evidence type="ECO:0000256" key="2">
    <source>
        <dbReference type="ARBA" id="ARBA00010942"/>
    </source>
</evidence>
<dbReference type="Gene3D" id="3.30.2090.10">
    <property type="entry name" value="Multidrug efflux transporter AcrB TolC docking domain, DN and DC subdomains"/>
    <property type="match status" value="2"/>
</dbReference>
<dbReference type="PANTHER" id="PTHR32063:SF11">
    <property type="entry name" value="CATION OR DRUG EFFLUX SYSTEM PROTEIN"/>
    <property type="match status" value="1"/>
</dbReference>
<evidence type="ECO:0000256" key="9">
    <source>
        <dbReference type="RuleBase" id="RU364070"/>
    </source>
</evidence>
<dbReference type="EMBL" id="JBEPLU010000001">
    <property type="protein sequence ID" value="MET3525509.1"/>
    <property type="molecule type" value="Genomic_DNA"/>
</dbReference>
<feature type="domain" description="SSD" evidence="11">
    <location>
        <begin position="368"/>
        <end position="497"/>
    </location>
</feature>
<evidence type="ECO:0000313" key="13">
    <source>
        <dbReference type="Proteomes" id="UP001549110"/>
    </source>
</evidence>
<dbReference type="NCBIfam" id="NF000282">
    <property type="entry name" value="RND_permease_1"/>
    <property type="match status" value="1"/>
</dbReference>
<evidence type="ECO:0000313" key="12">
    <source>
        <dbReference type="EMBL" id="MET3525509.1"/>
    </source>
</evidence>
<evidence type="ECO:0000256" key="3">
    <source>
        <dbReference type="ARBA" id="ARBA00022448"/>
    </source>
</evidence>
<dbReference type="SUPFAM" id="SSF82714">
    <property type="entry name" value="Multidrug efflux transporter AcrB TolC docking domain, DN and DC subdomains"/>
    <property type="match status" value="2"/>
</dbReference>